<evidence type="ECO:0000313" key="3">
    <source>
        <dbReference type="EnsemblPlants" id="OGLUM07G09080.1"/>
    </source>
</evidence>
<name>A0A0E0AI28_9ORYZ</name>
<evidence type="ECO:0000256" key="1">
    <source>
        <dbReference type="SAM" id="MobiDB-lite"/>
    </source>
</evidence>
<proteinExistence type="predicted"/>
<protein>
    <submittedName>
        <fullName evidence="3">Uncharacterized protein</fullName>
    </submittedName>
</protein>
<reference evidence="3" key="2">
    <citation type="submission" date="2018-05" db="EMBL/GenBank/DDBJ databases">
        <title>OgluRS3 (Oryza glumaepatula Reference Sequence Version 3).</title>
        <authorList>
            <person name="Zhang J."/>
            <person name="Kudrna D."/>
            <person name="Lee S."/>
            <person name="Talag J."/>
            <person name="Welchert J."/>
            <person name="Wing R.A."/>
        </authorList>
    </citation>
    <scope>NUCLEOTIDE SEQUENCE [LARGE SCALE GENOMIC DNA]</scope>
</reference>
<feature type="compositionally biased region" description="Gly residues" evidence="1">
    <location>
        <begin position="38"/>
        <end position="47"/>
    </location>
</feature>
<dbReference type="AlphaFoldDB" id="A0A0E0AI28"/>
<feature type="compositionally biased region" description="Gly residues" evidence="1">
    <location>
        <begin position="57"/>
        <end position="69"/>
    </location>
</feature>
<evidence type="ECO:0000256" key="2">
    <source>
        <dbReference type="SAM" id="SignalP"/>
    </source>
</evidence>
<accession>A0A0E0AI28</accession>
<reference evidence="3" key="1">
    <citation type="submission" date="2015-04" db="UniProtKB">
        <authorList>
            <consortium name="EnsemblPlants"/>
        </authorList>
    </citation>
    <scope>IDENTIFICATION</scope>
</reference>
<keyword evidence="4" id="KW-1185">Reference proteome</keyword>
<organism evidence="3">
    <name type="scientific">Oryza glumipatula</name>
    <dbReference type="NCBI Taxonomy" id="40148"/>
    <lineage>
        <taxon>Eukaryota</taxon>
        <taxon>Viridiplantae</taxon>
        <taxon>Streptophyta</taxon>
        <taxon>Embryophyta</taxon>
        <taxon>Tracheophyta</taxon>
        <taxon>Spermatophyta</taxon>
        <taxon>Magnoliopsida</taxon>
        <taxon>Liliopsida</taxon>
        <taxon>Poales</taxon>
        <taxon>Poaceae</taxon>
        <taxon>BOP clade</taxon>
        <taxon>Oryzoideae</taxon>
        <taxon>Oryzeae</taxon>
        <taxon>Oryzinae</taxon>
        <taxon>Oryza</taxon>
    </lineage>
</organism>
<sequence length="166" mass="16883">MSAATSSPSLLLSLSPLSLSLLSFGALGRPGRRPTGRCGKGGPAAGDGDGDDDAGAGEQGGGGDGGVGAGELSPSSPRAQPRSCSSVDAATKGNPPRSARTTSAPGSLRLPEVAQRVVGLLHHRHWWFGPWALGLGLSALGPHFGDDNRFNLKPIKIISVNEERKD</sequence>
<dbReference type="Proteomes" id="UP000026961">
    <property type="component" value="Chromosome 7"/>
</dbReference>
<feature type="signal peptide" evidence="2">
    <location>
        <begin position="1"/>
        <end position="28"/>
    </location>
</feature>
<dbReference type="EnsemblPlants" id="OGLUM07G09080.1">
    <property type="protein sequence ID" value="OGLUM07G09080.1"/>
    <property type="gene ID" value="OGLUM07G09080"/>
</dbReference>
<dbReference type="STRING" id="40148.A0A0E0AI28"/>
<dbReference type="Gramene" id="OGLUM07G09080.1">
    <property type="protein sequence ID" value="OGLUM07G09080.1"/>
    <property type="gene ID" value="OGLUM07G09080"/>
</dbReference>
<feature type="chain" id="PRO_5002353499" evidence="2">
    <location>
        <begin position="29"/>
        <end position="166"/>
    </location>
</feature>
<keyword evidence="2" id="KW-0732">Signal</keyword>
<evidence type="ECO:0000313" key="4">
    <source>
        <dbReference type="Proteomes" id="UP000026961"/>
    </source>
</evidence>
<feature type="compositionally biased region" description="Polar residues" evidence="1">
    <location>
        <begin position="73"/>
        <end position="88"/>
    </location>
</feature>
<feature type="region of interest" description="Disordered" evidence="1">
    <location>
        <begin position="24"/>
        <end position="107"/>
    </location>
</feature>
<dbReference type="HOGENOM" id="CLU_1605267_0_0_1"/>